<dbReference type="Proteomes" id="UP001595814">
    <property type="component" value="Unassembled WGS sequence"/>
</dbReference>
<feature type="transmembrane region" description="Helical" evidence="5">
    <location>
        <begin position="81"/>
        <end position="104"/>
    </location>
</feature>
<feature type="transmembrane region" description="Helical" evidence="5">
    <location>
        <begin position="181"/>
        <end position="203"/>
    </location>
</feature>
<feature type="transmembrane region" description="Helical" evidence="5">
    <location>
        <begin position="6"/>
        <end position="22"/>
    </location>
</feature>
<name>A0ABV8JSM5_9FLAO</name>
<feature type="transmembrane region" description="Helical" evidence="5">
    <location>
        <begin position="305"/>
        <end position="323"/>
    </location>
</feature>
<dbReference type="PANTHER" id="PTHR37422:SF17">
    <property type="entry name" value="O-ANTIGEN LIGASE"/>
    <property type="match status" value="1"/>
</dbReference>
<reference evidence="8" key="1">
    <citation type="journal article" date="2019" name="Int. J. Syst. Evol. Microbiol.">
        <title>The Global Catalogue of Microorganisms (GCM) 10K type strain sequencing project: providing services to taxonomists for standard genome sequencing and annotation.</title>
        <authorList>
            <consortium name="The Broad Institute Genomics Platform"/>
            <consortium name="The Broad Institute Genome Sequencing Center for Infectious Disease"/>
            <person name="Wu L."/>
            <person name="Ma J."/>
        </authorList>
    </citation>
    <scope>NUCLEOTIDE SEQUENCE [LARGE SCALE GENOMIC DNA]</scope>
    <source>
        <strain evidence="8">CECT 7477</strain>
    </source>
</reference>
<dbReference type="GO" id="GO:0016874">
    <property type="term" value="F:ligase activity"/>
    <property type="evidence" value="ECO:0007669"/>
    <property type="project" value="UniProtKB-KW"/>
</dbReference>
<feature type="transmembrane region" description="Helical" evidence="5">
    <location>
        <begin position="149"/>
        <end position="169"/>
    </location>
</feature>
<organism evidence="7 8">
    <name type="scientific">Euzebyella saccharophila</name>
    <dbReference type="NCBI Taxonomy" id="679664"/>
    <lineage>
        <taxon>Bacteria</taxon>
        <taxon>Pseudomonadati</taxon>
        <taxon>Bacteroidota</taxon>
        <taxon>Flavobacteriia</taxon>
        <taxon>Flavobacteriales</taxon>
        <taxon>Flavobacteriaceae</taxon>
        <taxon>Euzebyella</taxon>
    </lineage>
</organism>
<feature type="transmembrane region" description="Helical" evidence="5">
    <location>
        <begin position="268"/>
        <end position="293"/>
    </location>
</feature>
<feature type="transmembrane region" description="Helical" evidence="5">
    <location>
        <begin position="116"/>
        <end position="137"/>
    </location>
</feature>
<keyword evidence="7" id="KW-0436">Ligase</keyword>
<evidence type="ECO:0000256" key="3">
    <source>
        <dbReference type="ARBA" id="ARBA00022989"/>
    </source>
</evidence>
<keyword evidence="4 5" id="KW-0472">Membrane</keyword>
<dbReference type="RefSeq" id="WP_192462940.1">
    <property type="nucleotide sequence ID" value="NZ_JACYFJ010000005.1"/>
</dbReference>
<feature type="domain" description="O-antigen ligase-related" evidence="6">
    <location>
        <begin position="148"/>
        <end position="281"/>
    </location>
</feature>
<dbReference type="Pfam" id="PF04932">
    <property type="entry name" value="Wzy_C"/>
    <property type="match status" value="1"/>
</dbReference>
<dbReference type="InterPro" id="IPR007016">
    <property type="entry name" value="O-antigen_ligase-rel_domated"/>
</dbReference>
<accession>A0ABV8JSM5</accession>
<comment type="subcellular location">
    <subcellularLocation>
        <location evidence="1">Membrane</location>
        <topology evidence="1">Multi-pass membrane protein</topology>
    </subcellularLocation>
</comment>
<dbReference type="EMBL" id="JBHSAW010000025">
    <property type="protein sequence ID" value="MFC4097903.1"/>
    <property type="molecule type" value="Genomic_DNA"/>
</dbReference>
<evidence type="ECO:0000256" key="2">
    <source>
        <dbReference type="ARBA" id="ARBA00022692"/>
    </source>
</evidence>
<evidence type="ECO:0000256" key="1">
    <source>
        <dbReference type="ARBA" id="ARBA00004141"/>
    </source>
</evidence>
<dbReference type="PANTHER" id="PTHR37422">
    <property type="entry name" value="TEICHURONIC ACID BIOSYNTHESIS PROTEIN TUAE"/>
    <property type="match status" value="1"/>
</dbReference>
<keyword evidence="8" id="KW-1185">Reference proteome</keyword>
<proteinExistence type="predicted"/>
<feature type="transmembrane region" description="Helical" evidence="5">
    <location>
        <begin position="29"/>
        <end position="48"/>
    </location>
</feature>
<evidence type="ECO:0000313" key="8">
    <source>
        <dbReference type="Proteomes" id="UP001595814"/>
    </source>
</evidence>
<evidence type="ECO:0000313" key="7">
    <source>
        <dbReference type="EMBL" id="MFC4097903.1"/>
    </source>
</evidence>
<dbReference type="InterPro" id="IPR051533">
    <property type="entry name" value="WaaL-like"/>
</dbReference>
<sequence length="348" mass="39320">MLGSLSSYASTLLLVIYFLFAKSRVSIPIPFLILTLLYFIFSGLNPIYGIGENDLLKEFVRSIVVVLFSAQVLKDSTKKEIYYILLIGASSIIINAVIFPLANANFYPTYGRYSGFYLNPNFAGSICVIGYALSYLIKHSVLRLSGQFILTIAGVFTFSRTFILIWLLINIIAIIRSKKNLVTPIVGAGAFIFFFTISSMLSLNEERFNAIESIFSSDKEVQTETLEEDSRTQTWAIYTDFILEKPFFGNGYYSFQTKAPGLPGVHNAYLMIFGESGIIPFSIMLGIYTFILFQSLKTFKHNPENFYLAFAITIFLLTGHGYFDNYCNIFLSIFAYLNVKKLQKNILA</sequence>
<keyword evidence="3 5" id="KW-1133">Transmembrane helix</keyword>
<keyword evidence="2 5" id="KW-0812">Transmembrane</keyword>
<comment type="caution">
    <text evidence="7">The sequence shown here is derived from an EMBL/GenBank/DDBJ whole genome shotgun (WGS) entry which is preliminary data.</text>
</comment>
<evidence type="ECO:0000256" key="4">
    <source>
        <dbReference type="ARBA" id="ARBA00023136"/>
    </source>
</evidence>
<gene>
    <name evidence="7" type="ORF">ACFOUT_18610</name>
</gene>
<evidence type="ECO:0000259" key="6">
    <source>
        <dbReference type="Pfam" id="PF04932"/>
    </source>
</evidence>
<protein>
    <submittedName>
        <fullName evidence="7">O-antigen ligase family protein</fullName>
    </submittedName>
</protein>
<evidence type="ECO:0000256" key="5">
    <source>
        <dbReference type="SAM" id="Phobius"/>
    </source>
</evidence>